<gene>
    <name evidence="1" type="ORF">CALCODRAFT_501334</name>
</gene>
<dbReference type="EMBL" id="KV424042">
    <property type="protein sequence ID" value="KZT53278.1"/>
    <property type="molecule type" value="Genomic_DNA"/>
</dbReference>
<keyword evidence="2" id="KW-1185">Reference proteome</keyword>
<reference evidence="1 2" key="1">
    <citation type="journal article" date="2016" name="Mol. Biol. Evol.">
        <title>Comparative Genomics of Early-Diverging Mushroom-Forming Fungi Provides Insights into the Origins of Lignocellulose Decay Capabilities.</title>
        <authorList>
            <person name="Nagy L.G."/>
            <person name="Riley R."/>
            <person name="Tritt A."/>
            <person name="Adam C."/>
            <person name="Daum C."/>
            <person name="Floudas D."/>
            <person name="Sun H."/>
            <person name="Yadav J.S."/>
            <person name="Pangilinan J."/>
            <person name="Larsson K.H."/>
            <person name="Matsuura K."/>
            <person name="Barry K."/>
            <person name="Labutti K."/>
            <person name="Kuo R."/>
            <person name="Ohm R.A."/>
            <person name="Bhattacharya S.S."/>
            <person name="Shirouzu T."/>
            <person name="Yoshinaga Y."/>
            <person name="Martin F.M."/>
            <person name="Grigoriev I.V."/>
            <person name="Hibbett D.S."/>
        </authorList>
    </citation>
    <scope>NUCLEOTIDE SEQUENCE [LARGE SCALE GENOMIC DNA]</scope>
    <source>
        <strain evidence="1 2">HHB12733</strain>
    </source>
</reference>
<organism evidence="1 2">
    <name type="scientific">Calocera cornea HHB12733</name>
    <dbReference type="NCBI Taxonomy" id="1353952"/>
    <lineage>
        <taxon>Eukaryota</taxon>
        <taxon>Fungi</taxon>
        <taxon>Dikarya</taxon>
        <taxon>Basidiomycota</taxon>
        <taxon>Agaricomycotina</taxon>
        <taxon>Dacrymycetes</taxon>
        <taxon>Dacrymycetales</taxon>
        <taxon>Dacrymycetaceae</taxon>
        <taxon>Calocera</taxon>
    </lineage>
</organism>
<dbReference type="SUPFAM" id="SSF47923">
    <property type="entry name" value="Ypt/Rab-GAP domain of gyp1p"/>
    <property type="match status" value="1"/>
</dbReference>
<evidence type="ECO:0000313" key="2">
    <source>
        <dbReference type="Proteomes" id="UP000076842"/>
    </source>
</evidence>
<proteinExistence type="predicted"/>
<dbReference type="OrthoDB" id="294251at2759"/>
<dbReference type="AlphaFoldDB" id="A0A165DPS6"/>
<dbReference type="STRING" id="1353952.A0A165DPS6"/>
<dbReference type="Proteomes" id="UP000076842">
    <property type="component" value="Unassembled WGS sequence"/>
</dbReference>
<evidence type="ECO:0000313" key="1">
    <source>
        <dbReference type="EMBL" id="KZT53278.1"/>
    </source>
</evidence>
<dbReference type="InParanoid" id="A0A165DPS6"/>
<sequence length="83" mass="9300">MDALFRVAIAIMQMNEPDLLACDSMPSLYTHLENMTARAWQADKLLKVSLPCRGRIPNKADAVLVDGRRPPRTGHPFGNHQET</sequence>
<accession>A0A165DPS6</accession>
<protein>
    <submittedName>
        <fullName evidence="1">Uncharacterized protein</fullName>
    </submittedName>
</protein>
<name>A0A165DPS6_9BASI</name>
<dbReference type="Gene3D" id="1.10.472.80">
    <property type="entry name" value="Ypt/Rab-GAP domain of gyp1p, domain 3"/>
    <property type="match status" value="1"/>
</dbReference>
<dbReference type="InterPro" id="IPR035969">
    <property type="entry name" value="Rab-GAP_TBC_sf"/>
</dbReference>